<dbReference type="EMBL" id="AGXG01000054">
    <property type="protein sequence ID" value="EIY31809.1"/>
    <property type="molecule type" value="Genomic_DNA"/>
</dbReference>
<name>I9FEV5_9BACE</name>
<sequence length="79" mass="8638">MKKFMKIAFVAAFAAIAGYNIYSTQGRIAISDLALSDVEALARGEIVDYGGYELRQEGSCLVCRRDDTSTCNVHDQVPC</sequence>
<dbReference type="AlphaFoldDB" id="I9FEV5"/>
<organism evidence="1 2">
    <name type="scientific">Bacteroides cellulosilyticus CL02T12C19</name>
    <dbReference type="NCBI Taxonomy" id="997874"/>
    <lineage>
        <taxon>Bacteria</taxon>
        <taxon>Pseudomonadati</taxon>
        <taxon>Bacteroidota</taxon>
        <taxon>Bacteroidia</taxon>
        <taxon>Bacteroidales</taxon>
        <taxon>Bacteroidaceae</taxon>
        <taxon>Bacteroides</taxon>
    </lineage>
</organism>
<dbReference type="Pfam" id="PF14055">
    <property type="entry name" value="NVEALA"/>
    <property type="match status" value="1"/>
</dbReference>
<proteinExistence type="predicted"/>
<dbReference type="PATRIC" id="fig|997874.3.peg.2530"/>
<dbReference type="InterPro" id="IPR025905">
    <property type="entry name" value="NVEALA"/>
</dbReference>
<evidence type="ECO:0000313" key="1">
    <source>
        <dbReference type="EMBL" id="EIY31809.1"/>
    </source>
</evidence>
<protein>
    <submittedName>
        <fullName evidence="1">Uncharacterized protein</fullName>
    </submittedName>
</protein>
<accession>I9FEV5</accession>
<dbReference type="HOGENOM" id="CLU_173809_0_3_10"/>
<comment type="caution">
    <text evidence="1">The sequence shown here is derived from an EMBL/GenBank/DDBJ whole genome shotgun (WGS) entry which is preliminary data.</text>
</comment>
<evidence type="ECO:0000313" key="2">
    <source>
        <dbReference type="Proteomes" id="UP000003741"/>
    </source>
</evidence>
<gene>
    <name evidence="1" type="ORF">HMPREF1062_02470</name>
</gene>
<reference evidence="1 2" key="1">
    <citation type="submission" date="2012-02" db="EMBL/GenBank/DDBJ databases">
        <title>The Genome Sequence of Bacteroides cellulosilyticus CL02T12C19.</title>
        <authorList>
            <consortium name="The Broad Institute Genome Sequencing Platform"/>
            <person name="Earl A."/>
            <person name="Ward D."/>
            <person name="Feldgarden M."/>
            <person name="Gevers D."/>
            <person name="Zitomersky N.L."/>
            <person name="Coyne M.J."/>
            <person name="Comstock L.E."/>
            <person name="Young S.K."/>
            <person name="Zeng Q."/>
            <person name="Gargeya S."/>
            <person name="Fitzgerald M."/>
            <person name="Haas B."/>
            <person name="Abouelleil A."/>
            <person name="Alvarado L."/>
            <person name="Arachchi H.M."/>
            <person name="Berlin A."/>
            <person name="Chapman S.B."/>
            <person name="Gearin G."/>
            <person name="Goldberg J."/>
            <person name="Griggs A."/>
            <person name="Gujja S."/>
            <person name="Hansen M."/>
            <person name="Heiman D."/>
            <person name="Howarth C."/>
            <person name="Larimer J."/>
            <person name="Lui A."/>
            <person name="MacDonald P.J.P."/>
            <person name="McCowen C."/>
            <person name="Montmayeur A."/>
            <person name="Murphy C."/>
            <person name="Neiman D."/>
            <person name="Pearson M."/>
            <person name="Priest M."/>
            <person name="Roberts A."/>
            <person name="Saif S."/>
            <person name="Shea T."/>
            <person name="Sisk P."/>
            <person name="Stolte C."/>
            <person name="Sykes S."/>
            <person name="Wortman J."/>
            <person name="Nusbaum C."/>
            <person name="Birren B."/>
        </authorList>
    </citation>
    <scope>NUCLEOTIDE SEQUENCE [LARGE SCALE GENOMIC DNA]</scope>
    <source>
        <strain evidence="1 2">CL02T12C19</strain>
    </source>
</reference>
<dbReference type="RefSeq" id="WP_007217136.1">
    <property type="nucleotide sequence ID" value="NZ_JH724086.1"/>
</dbReference>
<keyword evidence="2" id="KW-1185">Reference proteome</keyword>
<dbReference type="Proteomes" id="UP000003741">
    <property type="component" value="Unassembled WGS sequence"/>
</dbReference>